<evidence type="ECO:0000313" key="2">
    <source>
        <dbReference type="EMBL" id="MFB2834304.1"/>
    </source>
</evidence>
<keyword evidence="1" id="KW-0175">Coiled coil</keyword>
<dbReference type="SUPFAM" id="SSF56815">
    <property type="entry name" value="Sec1/munc18-like (SM) proteins"/>
    <property type="match status" value="1"/>
</dbReference>
<feature type="coiled-coil region" evidence="1">
    <location>
        <begin position="25"/>
        <end position="59"/>
    </location>
</feature>
<dbReference type="RefSeq" id="WP_413276741.1">
    <property type="nucleotide sequence ID" value="NZ_JBHFNT010000059.1"/>
</dbReference>
<dbReference type="InterPro" id="IPR036045">
    <property type="entry name" value="Sec1-like_sf"/>
</dbReference>
<protein>
    <submittedName>
        <fullName evidence="2">J domain-containing protein</fullName>
    </submittedName>
</protein>
<accession>A0ABV4WGV9</accession>
<dbReference type="EMBL" id="JBHFNT010000059">
    <property type="protein sequence ID" value="MFB2834304.1"/>
    <property type="molecule type" value="Genomic_DNA"/>
</dbReference>
<dbReference type="CDD" id="cd06257">
    <property type="entry name" value="DnaJ"/>
    <property type="match status" value="1"/>
</dbReference>
<dbReference type="InterPro" id="IPR036869">
    <property type="entry name" value="J_dom_sf"/>
</dbReference>
<organism evidence="2 3">
    <name type="scientific">Floridaenema evergladense BLCC-F167</name>
    <dbReference type="NCBI Taxonomy" id="3153639"/>
    <lineage>
        <taxon>Bacteria</taxon>
        <taxon>Bacillati</taxon>
        <taxon>Cyanobacteriota</taxon>
        <taxon>Cyanophyceae</taxon>
        <taxon>Oscillatoriophycideae</taxon>
        <taxon>Aerosakkonematales</taxon>
        <taxon>Aerosakkonemataceae</taxon>
        <taxon>Floridanema</taxon>
        <taxon>Floridanema evergladense</taxon>
    </lineage>
</organism>
<dbReference type="Proteomes" id="UP001576780">
    <property type="component" value="Unassembled WGS sequence"/>
</dbReference>
<name>A0ABV4WGV9_9CYAN</name>
<evidence type="ECO:0000313" key="3">
    <source>
        <dbReference type="Proteomes" id="UP001576780"/>
    </source>
</evidence>
<gene>
    <name evidence="2" type="ORF">ACE1CA_07200</name>
</gene>
<dbReference type="SUPFAM" id="SSF46565">
    <property type="entry name" value="Chaperone J-domain"/>
    <property type="match status" value="1"/>
</dbReference>
<dbReference type="Gene3D" id="1.10.287.110">
    <property type="entry name" value="DnaJ domain"/>
    <property type="match status" value="1"/>
</dbReference>
<dbReference type="InterPro" id="IPR001623">
    <property type="entry name" value="DnaJ_domain"/>
</dbReference>
<feature type="coiled-coil region" evidence="1">
    <location>
        <begin position="248"/>
        <end position="275"/>
    </location>
</feature>
<keyword evidence="3" id="KW-1185">Reference proteome</keyword>
<sequence>MPRKKSSPKSKKTSISASAPATLALSELHLQVDALEQDNQKLIKQIKKKRTELNNFVDQMRSVATQMFHRTVPIMKKLNDIDREIHKLFDEIFQRKFGKQSQQDIEGVYQTLQRQGLISPKSSEFQDIPELDELFAAARKEKGNDDSSNFSDFFAGDERQEEQISTPEVAVKTEDSKKIRQTFLKLAEIFHPDKVTDSETQMRHTEIMKELNKAYQEGDLAKLLEIEQQHLAGEDIANFSEDDLTRKFQILTQQNSLLKKQYDNLKRELRLAKNTPEGSLISEYRQATKMGIDPIELLMEGMEEKVEIMEEIKNFVMEFRDKKITIKEFLKGPSCLEELNRSMQERMIEELLEMGIIEIKF</sequence>
<comment type="caution">
    <text evidence="2">The sequence shown here is derived from an EMBL/GenBank/DDBJ whole genome shotgun (WGS) entry which is preliminary data.</text>
</comment>
<proteinExistence type="predicted"/>
<evidence type="ECO:0000256" key="1">
    <source>
        <dbReference type="SAM" id="Coils"/>
    </source>
</evidence>
<reference evidence="2 3" key="1">
    <citation type="submission" date="2024-09" db="EMBL/GenBank/DDBJ databases">
        <title>Floridaenema gen nov. (Aerosakkonemataceae, Aerosakkonematales ord. nov., Cyanobacteria) from benthic tropical and subtropical fresh waters, with the description of four new species.</title>
        <authorList>
            <person name="Moretto J.A."/>
            <person name="Berthold D.E."/>
            <person name="Lefler F.W."/>
            <person name="Huang I.-S."/>
            <person name="Laughinghouse H. IV."/>
        </authorList>
    </citation>
    <scope>NUCLEOTIDE SEQUENCE [LARGE SCALE GENOMIC DNA]</scope>
    <source>
        <strain evidence="2 3">BLCC-F167</strain>
    </source>
</reference>